<evidence type="ECO:0000313" key="3">
    <source>
        <dbReference type="Proteomes" id="UP001444661"/>
    </source>
</evidence>
<reference evidence="2 3" key="1">
    <citation type="submission" date="2023-01" db="EMBL/GenBank/DDBJ databases">
        <title>Analysis of 21 Apiospora genomes using comparative genomics revels a genus with tremendous synthesis potential of carbohydrate active enzymes and secondary metabolites.</title>
        <authorList>
            <person name="Sorensen T."/>
        </authorList>
    </citation>
    <scope>NUCLEOTIDE SEQUENCE [LARGE SCALE GENOMIC DNA]</scope>
    <source>
        <strain evidence="2 3">CBS 33761</strain>
    </source>
</reference>
<feature type="domain" description="2EXR" evidence="1">
    <location>
        <begin position="3"/>
        <end position="126"/>
    </location>
</feature>
<keyword evidence="3" id="KW-1185">Reference proteome</keyword>
<protein>
    <recommendedName>
        <fullName evidence="1">2EXR domain-containing protein</fullName>
    </recommendedName>
</protein>
<evidence type="ECO:0000259" key="1">
    <source>
        <dbReference type="Pfam" id="PF20150"/>
    </source>
</evidence>
<accession>A0ABR1SDN6</accession>
<gene>
    <name evidence="2" type="ORF">PG993_011248</name>
</gene>
<name>A0ABR1SDN6_9PEZI</name>
<dbReference type="Proteomes" id="UP001444661">
    <property type="component" value="Unassembled WGS sequence"/>
</dbReference>
<proteinExistence type="predicted"/>
<dbReference type="Pfam" id="PF20150">
    <property type="entry name" value="2EXR"/>
    <property type="match status" value="1"/>
</dbReference>
<comment type="caution">
    <text evidence="2">The sequence shown here is derived from an EMBL/GenBank/DDBJ whole genome shotgun (WGS) entry which is preliminary data.</text>
</comment>
<sequence>MSFVKFSQFPAELQVEVWQYALLAESQDRLVLLHRTYHVIPQKHLSSPYLSTSRLSRSEALRFYTVALSVGEIPLVPPMLRERVREYSMSQDALGNRPFSSGRNFLHSRTRAKRRGTVYLNPTHDTFVIGLCFSMHYATAFASSPSSDSHPRVIAEGGKQSRPLGRLYGGSLPLTACREVRNLVLAQRGTSDLQERSSIDPVSSTRPGKAALTLVRSIYFRPRAEFVWQRSVFSACTDFRHLWVQVPREERCYGRVFGSDAKYKLSGPEACAWTLFHDLQENGGSRRRWDIRTWHVNEKHSLPYVADPQDAVNGGPVSVMYVTMAEFQGPYAMWINNG</sequence>
<organism evidence="2 3">
    <name type="scientific">Apiospora rasikravindrae</name>
    <dbReference type="NCBI Taxonomy" id="990691"/>
    <lineage>
        <taxon>Eukaryota</taxon>
        <taxon>Fungi</taxon>
        <taxon>Dikarya</taxon>
        <taxon>Ascomycota</taxon>
        <taxon>Pezizomycotina</taxon>
        <taxon>Sordariomycetes</taxon>
        <taxon>Xylariomycetidae</taxon>
        <taxon>Amphisphaeriales</taxon>
        <taxon>Apiosporaceae</taxon>
        <taxon>Apiospora</taxon>
    </lineage>
</organism>
<dbReference type="InterPro" id="IPR045518">
    <property type="entry name" value="2EXR"/>
</dbReference>
<evidence type="ECO:0000313" key="2">
    <source>
        <dbReference type="EMBL" id="KAK8029957.1"/>
    </source>
</evidence>
<dbReference type="EMBL" id="JAQQWK010000010">
    <property type="protein sequence ID" value="KAK8029957.1"/>
    <property type="molecule type" value="Genomic_DNA"/>
</dbReference>